<reference evidence="2" key="1">
    <citation type="journal article" date="2023" name="Mol. Phylogenet. Evol.">
        <title>Genome-scale phylogeny and comparative genomics of the fungal order Sordariales.</title>
        <authorList>
            <person name="Hensen N."/>
            <person name="Bonometti L."/>
            <person name="Westerberg I."/>
            <person name="Brannstrom I.O."/>
            <person name="Guillou S."/>
            <person name="Cros-Aarteil S."/>
            <person name="Calhoun S."/>
            <person name="Haridas S."/>
            <person name="Kuo A."/>
            <person name="Mondo S."/>
            <person name="Pangilinan J."/>
            <person name="Riley R."/>
            <person name="LaButti K."/>
            <person name="Andreopoulos B."/>
            <person name="Lipzen A."/>
            <person name="Chen C."/>
            <person name="Yan M."/>
            <person name="Daum C."/>
            <person name="Ng V."/>
            <person name="Clum A."/>
            <person name="Steindorff A."/>
            <person name="Ohm R.A."/>
            <person name="Martin F."/>
            <person name="Silar P."/>
            <person name="Natvig D.O."/>
            <person name="Lalanne C."/>
            <person name="Gautier V."/>
            <person name="Ament-Velasquez S.L."/>
            <person name="Kruys A."/>
            <person name="Hutchinson M.I."/>
            <person name="Powell A.J."/>
            <person name="Barry K."/>
            <person name="Miller A.N."/>
            <person name="Grigoriev I.V."/>
            <person name="Debuchy R."/>
            <person name="Gladieux P."/>
            <person name="Hiltunen Thoren M."/>
            <person name="Johannesson H."/>
        </authorList>
    </citation>
    <scope>NUCLEOTIDE SEQUENCE</scope>
    <source>
        <strain evidence="2">CBS 532.94</strain>
    </source>
</reference>
<organism evidence="2 3">
    <name type="scientific">Achaetomium macrosporum</name>
    <dbReference type="NCBI Taxonomy" id="79813"/>
    <lineage>
        <taxon>Eukaryota</taxon>
        <taxon>Fungi</taxon>
        <taxon>Dikarya</taxon>
        <taxon>Ascomycota</taxon>
        <taxon>Pezizomycotina</taxon>
        <taxon>Sordariomycetes</taxon>
        <taxon>Sordariomycetidae</taxon>
        <taxon>Sordariales</taxon>
        <taxon>Chaetomiaceae</taxon>
        <taxon>Achaetomium</taxon>
    </lineage>
</organism>
<gene>
    <name evidence="2" type="ORF">C8A03DRAFT_35526</name>
</gene>
<dbReference type="Proteomes" id="UP001303760">
    <property type="component" value="Unassembled WGS sequence"/>
</dbReference>
<dbReference type="EMBL" id="MU860185">
    <property type="protein sequence ID" value="KAK4236557.1"/>
    <property type="molecule type" value="Genomic_DNA"/>
</dbReference>
<evidence type="ECO:0000313" key="2">
    <source>
        <dbReference type="EMBL" id="KAK4236557.1"/>
    </source>
</evidence>
<evidence type="ECO:0000313" key="3">
    <source>
        <dbReference type="Proteomes" id="UP001303760"/>
    </source>
</evidence>
<accession>A0AAN7C885</accession>
<feature type="coiled-coil region" evidence="1">
    <location>
        <begin position="196"/>
        <end position="223"/>
    </location>
</feature>
<name>A0AAN7C885_9PEZI</name>
<proteinExistence type="predicted"/>
<sequence>MPQQPLRRCFPRHRCGEFHVRGTYHIVHINIWDDHFADHVWMGSHQQYEGELMINLSMSARPRGQPRRIFTYGNYVVVTYYCVYDGGHGPSGRLRGLAWMHNPLLTFNVFWLDHDHFGADSSDSDRDQIHKVQARVWGLRRGLYRQPALSREFLTSFDYDVQELMKNTVKLSQAHETLAAELKKIQTAVNSVIPGNRGIEAKIRDLQAELEDWKERCKKSEKTMSVLVARMAVRLRLSMKSQHSQTPPLPVRVLT</sequence>
<protein>
    <submittedName>
        <fullName evidence="2">Uncharacterized protein</fullName>
    </submittedName>
</protein>
<keyword evidence="1" id="KW-0175">Coiled coil</keyword>
<dbReference type="AlphaFoldDB" id="A0AAN7C885"/>
<evidence type="ECO:0000256" key="1">
    <source>
        <dbReference type="SAM" id="Coils"/>
    </source>
</evidence>
<comment type="caution">
    <text evidence="2">The sequence shown here is derived from an EMBL/GenBank/DDBJ whole genome shotgun (WGS) entry which is preliminary data.</text>
</comment>
<reference evidence="2" key="2">
    <citation type="submission" date="2023-05" db="EMBL/GenBank/DDBJ databases">
        <authorList>
            <consortium name="Lawrence Berkeley National Laboratory"/>
            <person name="Steindorff A."/>
            <person name="Hensen N."/>
            <person name="Bonometti L."/>
            <person name="Westerberg I."/>
            <person name="Brannstrom I.O."/>
            <person name="Guillou S."/>
            <person name="Cros-Aarteil S."/>
            <person name="Calhoun S."/>
            <person name="Haridas S."/>
            <person name="Kuo A."/>
            <person name="Mondo S."/>
            <person name="Pangilinan J."/>
            <person name="Riley R."/>
            <person name="Labutti K."/>
            <person name="Andreopoulos B."/>
            <person name="Lipzen A."/>
            <person name="Chen C."/>
            <person name="Yanf M."/>
            <person name="Daum C."/>
            <person name="Ng V."/>
            <person name="Clum A."/>
            <person name="Ohm R."/>
            <person name="Martin F."/>
            <person name="Silar P."/>
            <person name="Natvig D."/>
            <person name="Lalanne C."/>
            <person name="Gautier V."/>
            <person name="Ament-Velasquez S.L."/>
            <person name="Kruys A."/>
            <person name="Hutchinson M.I."/>
            <person name="Powell A.J."/>
            <person name="Barry K."/>
            <person name="Miller A.N."/>
            <person name="Grigoriev I.V."/>
            <person name="Debuchy R."/>
            <person name="Gladieux P."/>
            <person name="Thoren M.H."/>
            <person name="Johannesson H."/>
        </authorList>
    </citation>
    <scope>NUCLEOTIDE SEQUENCE</scope>
    <source>
        <strain evidence="2">CBS 532.94</strain>
    </source>
</reference>
<keyword evidence="3" id="KW-1185">Reference proteome</keyword>